<protein>
    <submittedName>
        <fullName evidence="2">Uncharacterized protein</fullName>
    </submittedName>
</protein>
<comment type="caution">
    <text evidence="2">The sequence shown here is derived from an EMBL/GenBank/DDBJ whole genome shotgun (WGS) entry which is preliminary data.</text>
</comment>
<gene>
    <name evidence="2" type="ORF">C2E20_4392</name>
</gene>
<evidence type="ECO:0000256" key="1">
    <source>
        <dbReference type="SAM" id="MobiDB-lite"/>
    </source>
</evidence>
<keyword evidence="3" id="KW-1185">Reference proteome</keyword>
<evidence type="ECO:0000313" key="2">
    <source>
        <dbReference type="EMBL" id="PSC72190.1"/>
    </source>
</evidence>
<reference evidence="2 3" key="1">
    <citation type="journal article" date="2018" name="Plant J.">
        <title>Genome sequences of Chlorella sorokiniana UTEX 1602 and Micractinium conductrix SAG 241.80: implications to maltose excretion by a green alga.</title>
        <authorList>
            <person name="Arriola M.B."/>
            <person name="Velmurugan N."/>
            <person name="Zhang Y."/>
            <person name="Plunkett M.H."/>
            <person name="Hondzo H."/>
            <person name="Barney B.M."/>
        </authorList>
    </citation>
    <scope>NUCLEOTIDE SEQUENCE [LARGE SCALE GENOMIC DNA]</scope>
    <source>
        <strain evidence="2 3">SAG 241.80</strain>
    </source>
</reference>
<sequence>MAALDCFLELEQGASPAPGRPAAPARAAASAPSPLAWLWKQQQLKAQQQRQQQQQDLSDDESACTSSPGCSYSAGAAAQAGLLDLADDACSSSGVPASPATASAAQRLSDGTPLVAAAFFDDLAAGGSLYQYCLQQR</sequence>
<dbReference type="Proteomes" id="UP000239649">
    <property type="component" value="Unassembled WGS sequence"/>
</dbReference>
<proteinExistence type="predicted"/>
<evidence type="ECO:0000313" key="3">
    <source>
        <dbReference type="Proteomes" id="UP000239649"/>
    </source>
</evidence>
<name>A0A2P6VDK5_9CHLO</name>
<organism evidence="2 3">
    <name type="scientific">Micractinium conductrix</name>
    <dbReference type="NCBI Taxonomy" id="554055"/>
    <lineage>
        <taxon>Eukaryota</taxon>
        <taxon>Viridiplantae</taxon>
        <taxon>Chlorophyta</taxon>
        <taxon>core chlorophytes</taxon>
        <taxon>Trebouxiophyceae</taxon>
        <taxon>Chlorellales</taxon>
        <taxon>Chlorellaceae</taxon>
        <taxon>Chlorella clade</taxon>
        <taxon>Micractinium</taxon>
    </lineage>
</organism>
<feature type="region of interest" description="Disordered" evidence="1">
    <location>
        <begin position="41"/>
        <end position="69"/>
    </location>
</feature>
<dbReference type="EMBL" id="LHPF02000011">
    <property type="protein sequence ID" value="PSC72190.1"/>
    <property type="molecule type" value="Genomic_DNA"/>
</dbReference>
<accession>A0A2P6VDK5</accession>
<feature type="compositionally biased region" description="Low complexity" evidence="1">
    <location>
        <begin position="41"/>
        <end position="55"/>
    </location>
</feature>
<dbReference type="AlphaFoldDB" id="A0A2P6VDK5"/>